<gene>
    <name evidence="3" type="ORF">OHU17_15990</name>
</gene>
<evidence type="ECO:0000313" key="4">
    <source>
        <dbReference type="Proteomes" id="UP001432075"/>
    </source>
</evidence>
<dbReference type="EMBL" id="CP108057">
    <property type="protein sequence ID" value="WUO47228.1"/>
    <property type="molecule type" value="Genomic_DNA"/>
</dbReference>
<feature type="region of interest" description="Disordered" evidence="1">
    <location>
        <begin position="1"/>
        <end position="36"/>
    </location>
</feature>
<dbReference type="Pfam" id="PF19190">
    <property type="entry name" value="BACON_2"/>
    <property type="match status" value="1"/>
</dbReference>
<accession>A0ABZ1RL49</accession>
<feature type="compositionally biased region" description="Pro residues" evidence="1">
    <location>
        <begin position="570"/>
        <end position="592"/>
    </location>
</feature>
<feature type="domain" description="BACON" evidence="2">
    <location>
        <begin position="461"/>
        <end position="531"/>
    </location>
</feature>
<feature type="region of interest" description="Disordered" evidence="1">
    <location>
        <begin position="105"/>
        <end position="160"/>
    </location>
</feature>
<feature type="region of interest" description="Disordered" evidence="1">
    <location>
        <begin position="320"/>
        <end position="342"/>
    </location>
</feature>
<dbReference type="InterPro" id="IPR013325">
    <property type="entry name" value="RNA_pol_sigma_r2"/>
</dbReference>
<evidence type="ECO:0000256" key="1">
    <source>
        <dbReference type="SAM" id="MobiDB-lite"/>
    </source>
</evidence>
<evidence type="ECO:0000313" key="3">
    <source>
        <dbReference type="EMBL" id="WUO47228.1"/>
    </source>
</evidence>
<sequence>MSSSNQQHPAPRTGAHRAHGRTSSGAAAEERPPPPFRHEPYLDGLFTYCLSVLCDHDSATDVLGDVLAVAERYPGRCPDESDRRAWLYALARWACLRRLAEQRRTRLGAHSARRAPERKGRGRTPAQPARAAGQHATTVPQDSHASYSSHATQAAHTAAADLDGPDAYAYRRTELARLAWPEAAGTTPEQREALELAVRHRLGVPELAAVLGTPQTTARELLSGAACEVERTRAALAVVETASCPTVSRLTAEGGDGQVLLSATLRAELVRHVDDCPRCRRVAERVGAAAPWPGSGGTNTAALPLVPAPRTAVHAAMLRSGRGRGRGPGPRFDRTGFPMDPKDRAARRDRLRARAVTTTVVATVVAAPVLALWAAYRGAPATGESVGVDAATRISASDAQIPPTAPGRPFAAYENAGNTVRTPGRPAFVTGSAEPDVSVEVISAGPPATPESSGPGAPGRLTVTAYSRGAVTWLTLIASGGAPVDWRLWSDAPWLRASATAGTLAPGESVTLRITVDPDGQPEGAWSARVGVDPGAAVVSVKGRGRPAPTPDPTPTPTPTPTPADTGDPTPTPTRPPDPTPTPTPTPTPDPPGGTVSPAPEQPTGAPAPGP</sequence>
<feature type="compositionally biased region" description="Low complexity" evidence="1">
    <location>
        <begin position="143"/>
        <end position="160"/>
    </location>
</feature>
<protein>
    <recommendedName>
        <fullName evidence="2">BACON domain-containing protein</fullName>
    </recommendedName>
</protein>
<proteinExistence type="predicted"/>
<dbReference type="SUPFAM" id="SSF88946">
    <property type="entry name" value="Sigma2 domain of RNA polymerase sigma factors"/>
    <property type="match status" value="1"/>
</dbReference>
<dbReference type="RefSeq" id="WP_328776044.1">
    <property type="nucleotide sequence ID" value="NZ_CP108057.1"/>
</dbReference>
<feature type="region of interest" description="Disordered" evidence="1">
    <location>
        <begin position="540"/>
        <end position="611"/>
    </location>
</feature>
<dbReference type="Proteomes" id="UP001432075">
    <property type="component" value="Chromosome"/>
</dbReference>
<dbReference type="InterPro" id="IPR024361">
    <property type="entry name" value="BACON"/>
</dbReference>
<feature type="compositionally biased region" description="Pro residues" evidence="1">
    <location>
        <begin position="548"/>
        <end position="562"/>
    </location>
</feature>
<reference evidence="3" key="1">
    <citation type="submission" date="2022-10" db="EMBL/GenBank/DDBJ databases">
        <title>The complete genomes of actinobacterial strains from the NBC collection.</title>
        <authorList>
            <person name="Joergensen T.S."/>
            <person name="Alvarez Arevalo M."/>
            <person name="Sterndorff E.B."/>
            <person name="Faurdal D."/>
            <person name="Vuksanovic O."/>
            <person name="Mourched A.-S."/>
            <person name="Charusanti P."/>
            <person name="Shaw S."/>
            <person name="Blin K."/>
            <person name="Weber T."/>
        </authorList>
    </citation>
    <scope>NUCLEOTIDE SEQUENCE</scope>
    <source>
        <strain evidence="3">NBC_00283</strain>
    </source>
</reference>
<evidence type="ECO:0000259" key="2">
    <source>
        <dbReference type="Pfam" id="PF19190"/>
    </source>
</evidence>
<keyword evidence="4" id="KW-1185">Reference proteome</keyword>
<name>A0ABZ1RL49_9ACTN</name>
<dbReference type="Gene3D" id="1.10.1740.10">
    <property type="match status" value="1"/>
</dbReference>
<organism evidence="3 4">
    <name type="scientific">Streptomyces goshikiensis</name>
    <dbReference type="NCBI Taxonomy" id="1942"/>
    <lineage>
        <taxon>Bacteria</taxon>
        <taxon>Bacillati</taxon>
        <taxon>Actinomycetota</taxon>
        <taxon>Actinomycetes</taxon>
        <taxon>Kitasatosporales</taxon>
        <taxon>Streptomycetaceae</taxon>
        <taxon>Streptomyces</taxon>
    </lineage>
</organism>